<dbReference type="STRING" id="1774273.LPB03_00800"/>
<dbReference type="InterPro" id="IPR006073">
    <property type="entry name" value="GTP-bd"/>
</dbReference>
<dbReference type="AlphaFoldDB" id="A0A1B8U151"/>
<keyword evidence="1" id="KW-0812">Transmembrane</keyword>
<accession>A0A1B8U151</accession>
<keyword evidence="1" id="KW-1133">Transmembrane helix</keyword>
<evidence type="ECO:0000313" key="3">
    <source>
        <dbReference type="EMBL" id="OBY65590.1"/>
    </source>
</evidence>
<proteinExistence type="predicted"/>
<dbReference type="SUPFAM" id="SSF52540">
    <property type="entry name" value="P-loop containing nucleoside triphosphate hydrolases"/>
    <property type="match status" value="1"/>
</dbReference>
<feature type="transmembrane region" description="Helical" evidence="1">
    <location>
        <begin position="304"/>
        <end position="327"/>
    </location>
</feature>
<dbReference type="KEGG" id="pob:LPB03_00800"/>
<gene>
    <name evidence="3" type="ORF">LPB3_04310</name>
</gene>
<dbReference type="CDD" id="cd00882">
    <property type="entry name" value="Ras_like_GTPase"/>
    <property type="match status" value="1"/>
</dbReference>
<feature type="transmembrane region" description="Helical" evidence="1">
    <location>
        <begin position="271"/>
        <end position="292"/>
    </location>
</feature>
<feature type="domain" description="G" evidence="2">
    <location>
        <begin position="25"/>
        <end position="143"/>
    </location>
</feature>
<dbReference type="Pfam" id="PF01926">
    <property type="entry name" value="MMR_HSR1"/>
    <property type="match status" value="1"/>
</dbReference>
<dbReference type="Proteomes" id="UP000092584">
    <property type="component" value="Unassembled WGS sequence"/>
</dbReference>
<comment type="caution">
    <text evidence="3">The sequence shown here is derived from an EMBL/GenBank/DDBJ whole genome shotgun (WGS) entry which is preliminary data.</text>
</comment>
<feature type="transmembrane region" description="Helical" evidence="1">
    <location>
        <begin position="220"/>
        <end position="239"/>
    </location>
</feature>
<dbReference type="OrthoDB" id="9255830at2"/>
<sequence length="360" mass="38717">MAKDLGKIIEDAINKAIKDRGEVNVLIAGKTGVGKSTLINAVFQGDFATTGQGKPVTQKTREIKKDGIPLTLFDTRGLELEKYRETFEELETFVKNRNNDSNPMKHIHMAWICIDEGSRRVEDAEIELCRLLSKYMPVIGVITKAVSDQGFRVKVLELLPNLKNAVRVNSISEVLDDGHVIQASGLEDLVDLAMEIVPEAQKHAFVAAQKVSLKQKKNKSHAIVVAAATTAAGTGAAPIPFSDAIALIPIQVGMLASITAVFGFELKKAFLSTLVSSTITAGGATLLGRTIVSNLLKLFPGVGSIAGGAIAASTASALTIAFGEAYISTLSYVLKDKEISEVNETDILTEFKNRFKFSKK</sequence>
<dbReference type="RefSeq" id="WP_065318367.1">
    <property type="nucleotide sequence ID" value="NZ_CP017477.1"/>
</dbReference>
<evidence type="ECO:0000256" key="1">
    <source>
        <dbReference type="SAM" id="Phobius"/>
    </source>
</evidence>
<dbReference type="GO" id="GO:0005525">
    <property type="term" value="F:GTP binding"/>
    <property type="evidence" value="ECO:0007669"/>
    <property type="project" value="InterPro"/>
</dbReference>
<keyword evidence="4" id="KW-1185">Reference proteome</keyword>
<keyword evidence="1" id="KW-0472">Membrane</keyword>
<evidence type="ECO:0000313" key="4">
    <source>
        <dbReference type="Proteomes" id="UP000092584"/>
    </source>
</evidence>
<organism evidence="3 4">
    <name type="scientific">Polaribacter vadi</name>
    <dbReference type="NCBI Taxonomy" id="1774273"/>
    <lineage>
        <taxon>Bacteria</taxon>
        <taxon>Pseudomonadati</taxon>
        <taxon>Bacteroidota</taxon>
        <taxon>Flavobacteriia</taxon>
        <taxon>Flavobacteriales</taxon>
        <taxon>Flavobacteriaceae</taxon>
    </lineage>
</organism>
<feature type="transmembrane region" description="Helical" evidence="1">
    <location>
        <begin position="245"/>
        <end position="264"/>
    </location>
</feature>
<name>A0A1B8U151_9FLAO</name>
<evidence type="ECO:0000259" key="2">
    <source>
        <dbReference type="Pfam" id="PF01926"/>
    </source>
</evidence>
<dbReference type="InterPro" id="IPR027417">
    <property type="entry name" value="P-loop_NTPase"/>
</dbReference>
<protein>
    <submittedName>
        <fullName evidence="3">GTP-binding protein</fullName>
    </submittedName>
</protein>
<dbReference type="EMBL" id="LSFM01000018">
    <property type="protein sequence ID" value="OBY65590.1"/>
    <property type="molecule type" value="Genomic_DNA"/>
</dbReference>
<dbReference type="Gene3D" id="3.40.50.300">
    <property type="entry name" value="P-loop containing nucleotide triphosphate hydrolases"/>
    <property type="match status" value="1"/>
</dbReference>
<reference evidence="4" key="1">
    <citation type="submission" date="2016-02" db="EMBL/GenBank/DDBJ databases">
        <authorList>
            <person name="Shin S.-K."/>
            <person name="Yi H."/>
            <person name="Kim E."/>
        </authorList>
    </citation>
    <scope>NUCLEOTIDE SEQUENCE [LARGE SCALE GENOMIC DNA]</scope>
    <source>
        <strain evidence="4">LPB0003</strain>
    </source>
</reference>